<evidence type="ECO:0000313" key="2">
    <source>
        <dbReference type="EMBL" id="CAE7513288.1"/>
    </source>
</evidence>
<evidence type="ECO:0000256" key="1">
    <source>
        <dbReference type="SAM" id="MobiDB-lite"/>
    </source>
</evidence>
<accession>A0A812T2K5</accession>
<name>A0A812T2K5_9DINO</name>
<sequence>MGANCQCGASSGNTEEPVKLTPRSADPVSIYPAKVPEPFQILQGSWSTQGDLQRMGAIVGTAVVWDKVFNLDQSSLRVNAAGEFEMNLSGTTHKARFDAKTDRLLWSDGEVWVRR</sequence>
<evidence type="ECO:0000313" key="3">
    <source>
        <dbReference type="Proteomes" id="UP000604046"/>
    </source>
</evidence>
<organism evidence="2 3">
    <name type="scientific">Symbiodinium natans</name>
    <dbReference type="NCBI Taxonomy" id="878477"/>
    <lineage>
        <taxon>Eukaryota</taxon>
        <taxon>Sar</taxon>
        <taxon>Alveolata</taxon>
        <taxon>Dinophyceae</taxon>
        <taxon>Suessiales</taxon>
        <taxon>Symbiodiniaceae</taxon>
        <taxon>Symbiodinium</taxon>
    </lineage>
</organism>
<comment type="caution">
    <text evidence="2">The sequence shown here is derived from an EMBL/GenBank/DDBJ whole genome shotgun (WGS) entry which is preliminary data.</text>
</comment>
<reference evidence="2" key="1">
    <citation type="submission" date="2021-02" db="EMBL/GenBank/DDBJ databases">
        <authorList>
            <person name="Dougan E. K."/>
            <person name="Rhodes N."/>
            <person name="Thang M."/>
            <person name="Chan C."/>
        </authorList>
    </citation>
    <scope>NUCLEOTIDE SEQUENCE</scope>
</reference>
<dbReference type="OrthoDB" id="420619at2759"/>
<protein>
    <submittedName>
        <fullName evidence="2">Plekha8 protein</fullName>
    </submittedName>
</protein>
<dbReference type="AlphaFoldDB" id="A0A812T2K5"/>
<dbReference type="Proteomes" id="UP000604046">
    <property type="component" value="Unassembled WGS sequence"/>
</dbReference>
<gene>
    <name evidence="2" type="primary">plekha8</name>
    <name evidence="2" type="ORF">SNAT2548_LOCUS28734</name>
</gene>
<feature type="region of interest" description="Disordered" evidence="1">
    <location>
        <begin position="1"/>
        <end position="25"/>
    </location>
</feature>
<proteinExistence type="predicted"/>
<dbReference type="EMBL" id="CAJNDS010002528">
    <property type="protein sequence ID" value="CAE7513288.1"/>
    <property type="molecule type" value="Genomic_DNA"/>
</dbReference>
<keyword evidence="3" id="KW-1185">Reference proteome</keyword>